<dbReference type="InterPro" id="IPR036713">
    <property type="entry name" value="TmoB-like_sf"/>
</dbReference>
<evidence type="ECO:0000313" key="2">
    <source>
        <dbReference type="Proteomes" id="UP000274843"/>
    </source>
</evidence>
<organism evidence="1 2">
    <name type="scientific">Amycolatopsis thermoflava</name>
    <dbReference type="NCBI Taxonomy" id="84480"/>
    <lineage>
        <taxon>Bacteria</taxon>
        <taxon>Bacillati</taxon>
        <taxon>Actinomycetota</taxon>
        <taxon>Actinomycetes</taxon>
        <taxon>Pseudonocardiales</taxon>
        <taxon>Pseudonocardiaceae</taxon>
        <taxon>Amycolatopsis</taxon>
        <taxon>Amycolatopsis methanolica group</taxon>
    </lineage>
</organism>
<dbReference type="EMBL" id="RKHY01000001">
    <property type="protein sequence ID" value="ROS44062.1"/>
    <property type="molecule type" value="Genomic_DNA"/>
</dbReference>
<dbReference type="SUPFAM" id="SSF110814">
    <property type="entry name" value="TmoB-like"/>
    <property type="match status" value="1"/>
</dbReference>
<protein>
    <submittedName>
        <fullName evidence="1">Toluene 4-monooxygenase protein B</fullName>
    </submittedName>
</protein>
<name>A0A3N2H564_9PSEU</name>
<proteinExistence type="predicted"/>
<dbReference type="Proteomes" id="UP000274843">
    <property type="component" value="Unassembled WGS sequence"/>
</dbReference>
<comment type="caution">
    <text evidence="1">The sequence shown here is derived from an EMBL/GenBank/DDBJ whole genome shotgun (WGS) entry which is preliminary data.</text>
</comment>
<keyword evidence="2" id="KW-1185">Reference proteome</keyword>
<keyword evidence="1" id="KW-0503">Monooxygenase</keyword>
<reference evidence="1 2" key="1">
    <citation type="submission" date="2018-11" db="EMBL/GenBank/DDBJ databases">
        <title>Sequencing the genomes of 1000 actinobacteria strains.</title>
        <authorList>
            <person name="Klenk H.-P."/>
        </authorList>
    </citation>
    <scope>NUCLEOTIDE SEQUENCE [LARGE SCALE GENOMIC DNA]</scope>
    <source>
        <strain evidence="1 2">DSM 44348</strain>
    </source>
</reference>
<dbReference type="GO" id="GO:0004497">
    <property type="term" value="F:monooxygenase activity"/>
    <property type="evidence" value="ECO:0007669"/>
    <property type="project" value="UniProtKB-KW"/>
</dbReference>
<dbReference type="InterPro" id="IPR009355">
    <property type="entry name" value="Toluene_mOase_B"/>
</dbReference>
<dbReference type="AlphaFoldDB" id="A0A3N2H564"/>
<dbReference type="RefSeq" id="WP_027928917.1">
    <property type="nucleotide sequence ID" value="NZ_CBDRBM010000023.1"/>
</dbReference>
<dbReference type="Gene3D" id="3.10.20.270">
    <property type="entry name" value="TmoB-like"/>
    <property type="match status" value="1"/>
</dbReference>
<evidence type="ECO:0000313" key="1">
    <source>
        <dbReference type="EMBL" id="ROS44062.1"/>
    </source>
</evidence>
<dbReference type="GeneID" id="301847755"/>
<gene>
    <name evidence="1" type="ORF">EDD35_6489</name>
</gene>
<accession>A0A3N2H564</accession>
<dbReference type="Pfam" id="PF06234">
    <property type="entry name" value="TmoB"/>
    <property type="match status" value="1"/>
</dbReference>
<sequence>MAVIPLAAHFHGDFVIKLLPVDSGDTMDQVAAAAAANAVGIHVADQPGRTLRVRKQGAETPYPRTTTVADSGLEPTECVEIYFE</sequence>
<keyword evidence="1" id="KW-0560">Oxidoreductase</keyword>